<accession>A0A8H9I617</accession>
<evidence type="ECO:0000259" key="9">
    <source>
        <dbReference type="PROSITE" id="PS51724"/>
    </source>
</evidence>
<dbReference type="SUPFAM" id="SSF110997">
    <property type="entry name" value="Sporulation related repeat"/>
    <property type="match status" value="1"/>
</dbReference>
<dbReference type="InterPro" id="IPR010130">
    <property type="entry name" value="T1SS_OMP_TolC"/>
</dbReference>
<dbReference type="PANTHER" id="PTHR30026">
    <property type="entry name" value="OUTER MEMBRANE PROTEIN TOLC"/>
    <property type="match status" value="1"/>
</dbReference>
<sequence length="607" mass="65955">MAMKNNATTPTTPTFLQRGLLPAAVATLSCLPLTGLAQNLPSTLYAPGSTDVVSTIQQSIVSNPQVNAAWANFSATGSDVRVAQGNYLPSIDVSAGVGRRDQQNDGRGSYNSDFAELTLTQMVFDGFATRSEVERLDRTRLIAYFELLGASENIALETFQAYLDVMRFREMVRLAQDNYREHRRVFSQIEERALSGAGRGVDLAQISGRLALAESNLMTEASNLHDVTARYQRLVGQLPPQNMTPAPSLAADLPADVGQAIQMAFQGNPEFHAAIENIAAQRAVQSAERAAFMPRLDIQGRTGTNNQDDAISGRRDEHSIQLVASMNLYRGGSDSAAFDAATTRIEQAVNQREVACTNVRQTTQIAYNDTQRIGEQLRYLNDHRQSIDRVRGAYQQQFDIGQRTLLDVLDSENEFFEASRAYANAEFDLTLAQARTLAAMGQLMQTLEVARDDIPSLAELGYEGMAQNPEMACGTEGPRGFTLEDFTRGISGLPMNTTTPQTAYTSSEPALQAEVQESVWAEPTIATVSTAPSVGNLYIQVASLGVAERAELLSAQLGEQLTSQSRVYASSGNFRVQLGPVASMSDAQQLQQTLRGLGYADAFVTNG</sequence>
<reference evidence="11" key="1">
    <citation type="journal article" date="2019" name="Int. J. Syst. Evol. Microbiol.">
        <title>The Global Catalogue of Microorganisms (GCM) 10K type strain sequencing project: providing services to taxonomists for standard genome sequencing and annotation.</title>
        <authorList>
            <consortium name="The Broad Institute Genomics Platform"/>
            <consortium name="The Broad Institute Genome Sequencing Center for Infectious Disease"/>
            <person name="Wu L."/>
            <person name="Ma J."/>
        </authorList>
    </citation>
    <scope>NUCLEOTIDE SEQUENCE [LARGE SCALE GENOMIC DNA]</scope>
    <source>
        <strain evidence="11">KCTC 22154</strain>
    </source>
</reference>
<feature type="signal peptide" evidence="8">
    <location>
        <begin position="1"/>
        <end position="37"/>
    </location>
</feature>
<protein>
    <recommendedName>
        <fullName evidence="9">SPOR domain-containing protein</fullName>
    </recommendedName>
</protein>
<evidence type="ECO:0000313" key="10">
    <source>
        <dbReference type="EMBL" id="GGW37022.1"/>
    </source>
</evidence>
<evidence type="ECO:0000256" key="4">
    <source>
        <dbReference type="ARBA" id="ARBA00022452"/>
    </source>
</evidence>
<dbReference type="Proteomes" id="UP000623776">
    <property type="component" value="Unassembled WGS sequence"/>
</dbReference>
<dbReference type="Gene3D" id="3.30.70.1070">
    <property type="entry name" value="Sporulation related repeat"/>
    <property type="match status" value="1"/>
</dbReference>
<dbReference type="GO" id="GO:0042834">
    <property type="term" value="F:peptidoglycan binding"/>
    <property type="evidence" value="ECO:0007669"/>
    <property type="project" value="InterPro"/>
</dbReference>
<keyword evidence="8" id="KW-0732">Signal</keyword>
<dbReference type="InterPro" id="IPR036680">
    <property type="entry name" value="SPOR-like_sf"/>
</dbReference>
<organism evidence="10 11">
    <name type="scientific">Vreelandella hamiltonii</name>
    <dbReference type="NCBI Taxonomy" id="502829"/>
    <lineage>
        <taxon>Bacteria</taxon>
        <taxon>Pseudomonadati</taxon>
        <taxon>Pseudomonadota</taxon>
        <taxon>Gammaproteobacteria</taxon>
        <taxon>Oceanospirillales</taxon>
        <taxon>Halomonadaceae</taxon>
        <taxon>Vreelandella</taxon>
    </lineage>
</organism>
<evidence type="ECO:0000256" key="2">
    <source>
        <dbReference type="ARBA" id="ARBA00007613"/>
    </source>
</evidence>
<dbReference type="InterPro" id="IPR007730">
    <property type="entry name" value="SPOR-like_dom"/>
</dbReference>
<feature type="domain" description="SPOR" evidence="9">
    <location>
        <begin position="531"/>
        <end position="607"/>
    </location>
</feature>
<feature type="chain" id="PRO_5034535192" description="SPOR domain-containing protein" evidence="8">
    <location>
        <begin position="38"/>
        <end position="607"/>
    </location>
</feature>
<dbReference type="Pfam" id="PF02321">
    <property type="entry name" value="OEP"/>
    <property type="match status" value="2"/>
</dbReference>
<dbReference type="Gene3D" id="1.20.1600.10">
    <property type="entry name" value="Outer membrane efflux proteins (OEP)"/>
    <property type="match status" value="1"/>
</dbReference>
<keyword evidence="3" id="KW-0813">Transport</keyword>
<keyword evidence="4" id="KW-1134">Transmembrane beta strand</keyword>
<dbReference type="GO" id="GO:1990281">
    <property type="term" value="C:efflux pump complex"/>
    <property type="evidence" value="ECO:0007669"/>
    <property type="project" value="TreeGrafter"/>
</dbReference>
<proteinExistence type="inferred from homology"/>
<keyword evidence="7" id="KW-0998">Cell outer membrane</keyword>
<dbReference type="NCBIfam" id="TIGR01844">
    <property type="entry name" value="type_I_sec_TolC"/>
    <property type="match status" value="1"/>
</dbReference>
<evidence type="ECO:0000256" key="7">
    <source>
        <dbReference type="ARBA" id="ARBA00023237"/>
    </source>
</evidence>
<dbReference type="PROSITE" id="PS51257">
    <property type="entry name" value="PROKAR_LIPOPROTEIN"/>
    <property type="match status" value="1"/>
</dbReference>
<dbReference type="InterPro" id="IPR003423">
    <property type="entry name" value="OMP_efflux"/>
</dbReference>
<keyword evidence="5" id="KW-0812">Transmembrane</keyword>
<comment type="subcellular location">
    <subcellularLocation>
        <location evidence="1">Cell outer membrane</location>
    </subcellularLocation>
</comment>
<dbReference type="InterPro" id="IPR051906">
    <property type="entry name" value="TolC-like"/>
</dbReference>
<comment type="caution">
    <text evidence="10">The sequence shown here is derived from an EMBL/GenBank/DDBJ whole genome shotgun (WGS) entry which is preliminary data.</text>
</comment>
<keyword evidence="6" id="KW-0472">Membrane</keyword>
<name>A0A8H9I617_9GAMM</name>
<evidence type="ECO:0000256" key="1">
    <source>
        <dbReference type="ARBA" id="ARBA00004442"/>
    </source>
</evidence>
<evidence type="ECO:0000256" key="5">
    <source>
        <dbReference type="ARBA" id="ARBA00022692"/>
    </source>
</evidence>
<evidence type="ECO:0000256" key="8">
    <source>
        <dbReference type="SAM" id="SignalP"/>
    </source>
</evidence>
<dbReference type="GO" id="GO:0015288">
    <property type="term" value="F:porin activity"/>
    <property type="evidence" value="ECO:0007669"/>
    <property type="project" value="TreeGrafter"/>
</dbReference>
<comment type="similarity">
    <text evidence="2">Belongs to the outer membrane factor (OMF) (TC 1.B.17) family.</text>
</comment>
<dbReference type="AlphaFoldDB" id="A0A8H9I617"/>
<keyword evidence="11" id="KW-1185">Reference proteome</keyword>
<dbReference type="GO" id="GO:0009279">
    <property type="term" value="C:cell outer membrane"/>
    <property type="evidence" value="ECO:0007669"/>
    <property type="project" value="UniProtKB-SubCell"/>
</dbReference>
<evidence type="ECO:0000256" key="3">
    <source>
        <dbReference type="ARBA" id="ARBA00022448"/>
    </source>
</evidence>
<dbReference type="SUPFAM" id="SSF56954">
    <property type="entry name" value="Outer membrane efflux proteins (OEP)"/>
    <property type="match status" value="1"/>
</dbReference>
<dbReference type="PROSITE" id="PS51724">
    <property type="entry name" value="SPOR"/>
    <property type="match status" value="1"/>
</dbReference>
<dbReference type="Pfam" id="PF05036">
    <property type="entry name" value="SPOR"/>
    <property type="match status" value="1"/>
</dbReference>
<dbReference type="EMBL" id="BMXN01000024">
    <property type="protein sequence ID" value="GGW37022.1"/>
    <property type="molecule type" value="Genomic_DNA"/>
</dbReference>
<dbReference type="PANTHER" id="PTHR30026:SF22">
    <property type="entry name" value="OUTER MEMBRANE EFFLUX PROTEIN"/>
    <property type="match status" value="1"/>
</dbReference>
<gene>
    <name evidence="10" type="ORF">GCM10007157_30410</name>
</gene>
<dbReference type="GO" id="GO:0015562">
    <property type="term" value="F:efflux transmembrane transporter activity"/>
    <property type="evidence" value="ECO:0007669"/>
    <property type="project" value="InterPro"/>
</dbReference>
<evidence type="ECO:0000313" key="11">
    <source>
        <dbReference type="Proteomes" id="UP000623776"/>
    </source>
</evidence>
<evidence type="ECO:0000256" key="6">
    <source>
        <dbReference type="ARBA" id="ARBA00023136"/>
    </source>
</evidence>